<feature type="compositionally biased region" description="Polar residues" evidence="1">
    <location>
        <begin position="92"/>
        <end position="103"/>
    </location>
</feature>
<evidence type="ECO:0000313" key="4">
    <source>
        <dbReference type="Proteomes" id="UP000029665"/>
    </source>
</evidence>
<gene>
    <name evidence="3" type="ORF">BN946_scf184985.g129</name>
</gene>
<feature type="compositionally biased region" description="Low complexity" evidence="1">
    <location>
        <begin position="58"/>
        <end position="80"/>
    </location>
</feature>
<protein>
    <recommendedName>
        <fullName evidence="5">Transmembrane protein</fullName>
    </recommendedName>
</protein>
<feature type="compositionally biased region" description="Polar residues" evidence="1">
    <location>
        <begin position="311"/>
        <end position="324"/>
    </location>
</feature>
<evidence type="ECO:0000313" key="3">
    <source>
        <dbReference type="EMBL" id="CDO72709.1"/>
    </source>
</evidence>
<comment type="caution">
    <text evidence="3">The sequence shown here is derived from an EMBL/GenBank/DDBJ whole genome shotgun (WGS) entry which is preliminary data.</text>
</comment>
<keyword evidence="4" id="KW-1185">Reference proteome</keyword>
<organism evidence="3 4">
    <name type="scientific">Pycnoporus cinnabarinus</name>
    <name type="common">Cinnabar-red polypore</name>
    <name type="synonym">Trametes cinnabarina</name>
    <dbReference type="NCBI Taxonomy" id="5643"/>
    <lineage>
        <taxon>Eukaryota</taxon>
        <taxon>Fungi</taxon>
        <taxon>Dikarya</taxon>
        <taxon>Basidiomycota</taxon>
        <taxon>Agaricomycotina</taxon>
        <taxon>Agaricomycetes</taxon>
        <taxon>Polyporales</taxon>
        <taxon>Polyporaceae</taxon>
        <taxon>Trametes</taxon>
    </lineage>
</organism>
<evidence type="ECO:0008006" key="5">
    <source>
        <dbReference type="Google" id="ProtNLM"/>
    </source>
</evidence>
<feature type="region of interest" description="Disordered" evidence="1">
    <location>
        <begin position="58"/>
        <end position="103"/>
    </location>
</feature>
<feature type="region of interest" description="Disordered" evidence="1">
    <location>
        <begin position="157"/>
        <end position="177"/>
    </location>
</feature>
<sequence>MPPQLINLSNTLAEVEFRSAAGADFAFAARQYGIVFPPLSIGVSTTMHIPVPTVSFITGPPTSPSPTTTSPTFTATGTTSEAPVTREVPATSPDTATSLSIGSPLHTTGPTVAVQSQPPATTLDIISATIGPIPSSTVAHSKSTSLLSTWESTSLTPTGAASLSHSSNPSVSAVSATAPPPVSNGHVLFDPHHAFVLSAVLVFIFLAFGIAVLLIQRRRKQRRRTLPELPDSLSHARTPSQRDIDPACNKESAVFALAENEGGDFPHFANDDVSDNSSSLCSAPHPAWPISLQQEIQSDTPVRSSHPPEDQTVSSSMQVPSDTKPSVERTEILASPVHEPSAAALAPEPFDASSSWNTSEDRVVSLPAALFHQMLVGLERSEPLNPAILGFADPPPAYEPLTVAMIAVEEGAPSA</sequence>
<dbReference type="HOGENOM" id="CLU_662463_0_0_1"/>
<evidence type="ECO:0000256" key="1">
    <source>
        <dbReference type="SAM" id="MobiDB-lite"/>
    </source>
</evidence>
<dbReference type="EMBL" id="CCBP010000115">
    <property type="protein sequence ID" value="CDO72709.1"/>
    <property type="molecule type" value="Genomic_DNA"/>
</dbReference>
<name>A0A060SKE6_PYCCI</name>
<dbReference type="AlphaFoldDB" id="A0A060SKE6"/>
<keyword evidence="2" id="KW-0472">Membrane</keyword>
<keyword evidence="2" id="KW-0812">Transmembrane</keyword>
<dbReference type="Proteomes" id="UP000029665">
    <property type="component" value="Unassembled WGS sequence"/>
</dbReference>
<reference evidence="3" key="1">
    <citation type="submission" date="2014-01" db="EMBL/GenBank/DDBJ databases">
        <title>The genome of the white-rot fungus Pycnoporus cinnabarinus: a basidiomycete model with a versatile arsenal for lignocellulosic biomass breakdown.</title>
        <authorList>
            <person name="Levasseur A."/>
            <person name="Lomascolo A."/>
            <person name="Ruiz-Duenas F.J."/>
            <person name="Uzan E."/>
            <person name="Piumi F."/>
            <person name="Kues U."/>
            <person name="Ram A.F.J."/>
            <person name="Murat C."/>
            <person name="Haon M."/>
            <person name="Benoit I."/>
            <person name="Arfi Y."/>
            <person name="Chevret D."/>
            <person name="Drula E."/>
            <person name="Kwon M.J."/>
            <person name="Gouret P."/>
            <person name="Lesage-Meessen L."/>
            <person name="Lombard V."/>
            <person name="Mariette J."/>
            <person name="Noirot C."/>
            <person name="Park J."/>
            <person name="Patyshakuliyeva A."/>
            <person name="Wieneger R.A.B."/>
            <person name="Wosten H.A.B."/>
            <person name="Martin F."/>
            <person name="Coutinho P.M."/>
            <person name="de Vries R."/>
            <person name="Martinez A.T."/>
            <person name="Klopp C."/>
            <person name="Pontarotti P."/>
            <person name="Henrissat B."/>
            <person name="Record E."/>
        </authorList>
    </citation>
    <scope>NUCLEOTIDE SEQUENCE [LARGE SCALE GENOMIC DNA]</scope>
    <source>
        <strain evidence="3">BRFM137</strain>
    </source>
</reference>
<feature type="transmembrane region" description="Helical" evidence="2">
    <location>
        <begin position="194"/>
        <end position="215"/>
    </location>
</feature>
<feature type="region of interest" description="Disordered" evidence="1">
    <location>
        <begin position="297"/>
        <end position="328"/>
    </location>
</feature>
<keyword evidence="2" id="KW-1133">Transmembrane helix</keyword>
<proteinExistence type="predicted"/>
<evidence type="ECO:0000256" key="2">
    <source>
        <dbReference type="SAM" id="Phobius"/>
    </source>
</evidence>
<feature type="region of interest" description="Disordered" evidence="1">
    <location>
        <begin position="226"/>
        <end position="245"/>
    </location>
</feature>
<accession>A0A060SKE6</accession>